<accession>K1RQ66</accession>
<comment type="caution">
    <text evidence="1">The sequence shown here is derived from an EMBL/GenBank/DDBJ whole genome shotgun (WGS) entry which is preliminary data.</text>
</comment>
<feature type="non-terminal residue" evidence="1">
    <location>
        <position position="51"/>
    </location>
</feature>
<proteinExistence type="predicted"/>
<dbReference type="InterPro" id="IPR045692">
    <property type="entry name" value="DUF6057"/>
</dbReference>
<evidence type="ECO:0000313" key="1">
    <source>
        <dbReference type="EMBL" id="EKC45684.1"/>
    </source>
</evidence>
<dbReference type="AlphaFoldDB" id="K1RQ66"/>
<sequence>MTLVALFGLCIFLFWYCGYPQALCYQEQNQLFLWSADYFWHDLSVAGGLAD</sequence>
<protein>
    <submittedName>
        <fullName evidence="1">Uncharacterized protein</fullName>
    </submittedName>
</protein>
<gene>
    <name evidence="1" type="ORF">LEA_20145</name>
</gene>
<dbReference type="EMBL" id="AJWY01013838">
    <property type="protein sequence ID" value="EKC45684.1"/>
    <property type="molecule type" value="Genomic_DNA"/>
</dbReference>
<reference evidence="1" key="1">
    <citation type="journal article" date="2013" name="Environ. Microbiol.">
        <title>Microbiota from the distal guts of lean and obese adolescents exhibit partial functional redundancy besides clear differences in community structure.</title>
        <authorList>
            <person name="Ferrer M."/>
            <person name="Ruiz A."/>
            <person name="Lanza F."/>
            <person name="Haange S.B."/>
            <person name="Oberbach A."/>
            <person name="Till H."/>
            <person name="Bargiela R."/>
            <person name="Campoy C."/>
            <person name="Segura M.T."/>
            <person name="Richter M."/>
            <person name="von Bergen M."/>
            <person name="Seifert J."/>
            <person name="Suarez A."/>
        </authorList>
    </citation>
    <scope>NUCLEOTIDE SEQUENCE</scope>
</reference>
<organism evidence="1">
    <name type="scientific">human gut metagenome</name>
    <dbReference type="NCBI Taxonomy" id="408170"/>
    <lineage>
        <taxon>unclassified sequences</taxon>
        <taxon>metagenomes</taxon>
        <taxon>organismal metagenomes</taxon>
    </lineage>
</organism>
<name>K1RQ66_9ZZZZ</name>
<dbReference type="Pfam" id="PF19529">
    <property type="entry name" value="DUF6057"/>
    <property type="match status" value="1"/>
</dbReference>